<dbReference type="SUPFAM" id="SSF56601">
    <property type="entry name" value="beta-lactamase/transpeptidase-like"/>
    <property type="match status" value="1"/>
</dbReference>
<dbReference type="Gene3D" id="3.40.710.10">
    <property type="entry name" value="DD-peptidase/beta-lactamase superfamily"/>
    <property type="match status" value="1"/>
</dbReference>
<dbReference type="EMBL" id="BARS01008598">
    <property type="protein sequence ID" value="GAF81116.1"/>
    <property type="molecule type" value="Genomic_DNA"/>
</dbReference>
<reference evidence="2" key="1">
    <citation type="journal article" date="2014" name="Front. Microbiol.">
        <title>High frequency of phylogenetically diverse reductive dehalogenase-homologous genes in deep subseafloor sedimentary metagenomes.</title>
        <authorList>
            <person name="Kawai M."/>
            <person name="Futagami T."/>
            <person name="Toyoda A."/>
            <person name="Takaki Y."/>
            <person name="Nishi S."/>
            <person name="Hori S."/>
            <person name="Arai W."/>
            <person name="Tsubouchi T."/>
            <person name="Morono Y."/>
            <person name="Uchiyama I."/>
            <person name="Ito T."/>
            <person name="Fujiyama A."/>
            <person name="Inagaki F."/>
            <person name="Takami H."/>
        </authorList>
    </citation>
    <scope>NUCLEOTIDE SEQUENCE</scope>
    <source>
        <strain evidence="2">Expedition CK06-06</strain>
    </source>
</reference>
<dbReference type="AlphaFoldDB" id="X0T185"/>
<comment type="caution">
    <text evidence="2">The sequence shown here is derived from an EMBL/GenBank/DDBJ whole genome shotgun (WGS) entry which is preliminary data.</text>
</comment>
<gene>
    <name evidence="2" type="ORF">S01H1_16357</name>
</gene>
<feature type="non-terminal residue" evidence="2">
    <location>
        <position position="67"/>
    </location>
</feature>
<evidence type="ECO:0000259" key="1">
    <source>
        <dbReference type="Pfam" id="PF00905"/>
    </source>
</evidence>
<name>X0T185_9ZZZZ</name>
<dbReference type="InterPro" id="IPR001460">
    <property type="entry name" value="PCN-bd_Tpept"/>
</dbReference>
<sequence>MSAVVSETSGTAYSIFAPVLTSLAEQDIKVYGKTGSTEKPDHAWFAGFATDGTNRSIAIAVVVEGGQ</sequence>
<feature type="domain" description="Penicillin-binding protein transpeptidase" evidence="1">
    <location>
        <begin position="1"/>
        <end position="67"/>
    </location>
</feature>
<dbReference type="Pfam" id="PF00905">
    <property type="entry name" value="Transpeptidase"/>
    <property type="match status" value="1"/>
</dbReference>
<accession>X0T185</accession>
<organism evidence="2">
    <name type="scientific">marine sediment metagenome</name>
    <dbReference type="NCBI Taxonomy" id="412755"/>
    <lineage>
        <taxon>unclassified sequences</taxon>
        <taxon>metagenomes</taxon>
        <taxon>ecological metagenomes</taxon>
    </lineage>
</organism>
<proteinExistence type="predicted"/>
<dbReference type="GO" id="GO:0008658">
    <property type="term" value="F:penicillin binding"/>
    <property type="evidence" value="ECO:0007669"/>
    <property type="project" value="InterPro"/>
</dbReference>
<dbReference type="InterPro" id="IPR012338">
    <property type="entry name" value="Beta-lactam/transpept-like"/>
</dbReference>
<protein>
    <recommendedName>
        <fullName evidence="1">Penicillin-binding protein transpeptidase domain-containing protein</fullName>
    </recommendedName>
</protein>
<evidence type="ECO:0000313" key="2">
    <source>
        <dbReference type="EMBL" id="GAF81116.1"/>
    </source>
</evidence>